<name>A0A239IDD1_9ACTN</name>
<gene>
    <name evidence="3" type="ORF">SAMN05216252_110104</name>
</gene>
<feature type="compositionally biased region" description="Low complexity" evidence="1">
    <location>
        <begin position="137"/>
        <end position="157"/>
    </location>
</feature>
<evidence type="ECO:0000313" key="4">
    <source>
        <dbReference type="Proteomes" id="UP000198280"/>
    </source>
</evidence>
<proteinExistence type="predicted"/>
<feature type="compositionally biased region" description="Gly residues" evidence="1">
    <location>
        <begin position="60"/>
        <end position="72"/>
    </location>
</feature>
<dbReference type="Proteomes" id="UP000198280">
    <property type="component" value="Unassembled WGS sequence"/>
</dbReference>
<protein>
    <recommendedName>
        <fullName evidence="2">DUF6777 domain-containing protein</fullName>
    </recommendedName>
</protein>
<feature type="compositionally biased region" description="Low complexity" evidence="1">
    <location>
        <begin position="338"/>
        <end position="371"/>
    </location>
</feature>
<evidence type="ECO:0000313" key="3">
    <source>
        <dbReference type="EMBL" id="SNS91432.1"/>
    </source>
</evidence>
<feature type="domain" description="DUF6777" evidence="2">
    <location>
        <begin position="162"/>
        <end position="320"/>
    </location>
</feature>
<reference evidence="3 4" key="1">
    <citation type="submission" date="2017-06" db="EMBL/GenBank/DDBJ databases">
        <authorList>
            <person name="Kim H.J."/>
            <person name="Triplett B.A."/>
        </authorList>
    </citation>
    <scope>NUCLEOTIDE SEQUENCE [LARGE SCALE GENOMIC DNA]</scope>
    <source>
        <strain evidence="3 4">CGMCC 4.1858</strain>
    </source>
</reference>
<accession>A0A239IDD1</accession>
<sequence>MSVLPPSLARPQGPPAGPLSGPDGTDEARPPGQDPSGRRRRTPTVVVGEPPPPPGEPPDDGGGGGGGGGDGDGGGHEGPWWRSVPKVAAVTAVVVAAVALAVVFTRPGGVSGGKQGELFLQTAGSAGPNPFTRSTAEETAAPSATPALPTPSTTGGAVRQVYSGAMPGLYGGTRDAASCDVEKQISALSADPAKNKAFAGVLGLEPSGVPAYLRDLTPLQLRADTRVTNHGYRGGRPTAFQSVLQAGTAVLVDDRGLPRVRCACGNPLTRPVEQKGGATTVGRAWPGYQPSRTVVVAPASEPVRKFVVRDPGTGEWFTRAGGDGKASGDEPTTPPRNTPSGSPSGSPRSGSPAAPEQGPATPTGEPGGTAPQSPPAGTGPAPRSPEPGTPGTPGTPGGPPPGGTGPGQPTGPAASQ</sequence>
<dbReference type="RefSeq" id="WP_245938956.1">
    <property type="nucleotide sequence ID" value="NZ_FZOF01000010.1"/>
</dbReference>
<dbReference type="EMBL" id="FZOF01000010">
    <property type="protein sequence ID" value="SNS91432.1"/>
    <property type="molecule type" value="Genomic_DNA"/>
</dbReference>
<dbReference type="AlphaFoldDB" id="A0A239IDD1"/>
<evidence type="ECO:0000259" key="2">
    <source>
        <dbReference type="Pfam" id="PF20568"/>
    </source>
</evidence>
<keyword evidence="4" id="KW-1185">Reference proteome</keyword>
<organism evidence="3 4">
    <name type="scientific">Actinacidiphila glaucinigra</name>
    <dbReference type="NCBI Taxonomy" id="235986"/>
    <lineage>
        <taxon>Bacteria</taxon>
        <taxon>Bacillati</taxon>
        <taxon>Actinomycetota</taxon>
        <taxon>Actinomycetes</taxon>
        <taxon>Kitasatosporales</taxon>
        <taxon>Streptomycetaceae</taxon>
        <taxon>Actinacidiphila</taxon>
    </lineage>
</organism>
<feature type="region of interest" description="Disordered" evidence="1">
    <location>
        <begin position="313"/>
        <end position="416"/>
    </location>
</feature>
<dbReference type="Pfam" id="PF20568">
    <property type="entry name" value="DUF6777"/>
    <property type="match status" value="1"/>
</dbReference>
<feature type="region of interest" description="Disordered" evidence="1">
    <location>
        <begin position="1"/>
        <end position="82"/>
    </location>
</feature>
<dbReference type="InterPro" id="IPR046704">
    <property type="entry name" value="DUF6777"/>
</dbReference>
<evidence type="ECO:0000256" key="1">
    <source>
        <dbReference type="SAM" id="MobiDB-lite"/>
    </source>
</evidence>
<feature type="region of interest" description="Disordered" evidence="1">
    <location>
        <begin position="121"/>
        <end position="157"/>
    </location>
</feature>